<evidence type="ECO:0000256" key="1">
    <source>
        <dbReference type="ARBA" id="ARBA00022448"/>
    </source>
</evidence>
<accession>W6MUY9</accession>
<proteinExistence type="predicted"/>
<dbReference type="STRING" id="1382522.W6MUY9"/>
<evidence type="ECO:0008006" key="6">
    <source>
        <dbReference type="Google" id="ProtNLM"/>
    </source>
</evidence>
<dbReference type="InterPro" id="IPR007515">
    <property type="entry name" value="Mss4"/>
</dbReference>
<evidence type="ECO:0000313" key="4">
    <source>
        <dbReference type="EMBL" id="CDK29662.1"/>
    </source>
</evidence>
<sequence length="158" mass="17873">MLKYQQLKQSKPQSAILRCSSTGCNCRILEVKDFNSDLQSNDFPLTKITNAPKMPQTIELGNEEALSDESQGLFYSVDDMWSFDNIGVSKTTEKFEGTEEIKTEAGETIYFQRYLICADCDRGPIGFAGYLGDAKRSDDGSGLHYFIHPESVRYEIKR</sequence>
<dbReference type="Pfam" id="PF04421">
    <property type="entry name" value="Mss4"/>
    <property type="match status" value="1"/>
</dbReference>
<keyword evidence="5" id="KW-1185">Reference proteome</keyword>
<dbReference type="GO" id="GO:0008270">
    <property type="term" value="F:zinc ion binding"/>
    <property type="evidence" value="ECO:0007669"/>
    <property type="project" value="TreeGrafter"/>
</dbReference>
<dbReference type="AlphaFoldDB" id="W6MUY9"/>
<dbReference type="RefSeq" id="XP_022461645.1">
    <property type="nucleotide sequence ID" value="XM_022601019.1"/>
</dbReference>
<dbReference type="PROSITE" id="PS51796">
    <property type="entry name" value="MSS4"/>
    <property type="match status" value="1"/>
</dbReference>
<protein>
    <recommendedName>
        <fullName evidence="6">Mss4-like protein</fullName>
    </recommendedName>
</protein>
<dbReference type="GO" id="GO:0015031">
    <property type="term" value="P:protein transport"/>
    <property type="evidence" value="ECO:0007669"/>
    <property type="project" value="UniProtKB-KW"/>
</dbReference>
<name>W6MUY9_9ASCO</name>
<dbReference type="PANTHER" id="PTHR13276">
    <property type="entry name" value="GUANINE NUCLEOTIDE EXCHANGE FACTOR MSS4"/>
    <property type="match status" value="1"/>
</dbReference>
<reference evidence="4" key="2">
    <citation type="submission" date="2014-02" db="EMBL/GenBank/DDBJ databases">
        <title>Complete DNA sequence of /Kuraishia capsulata/ illustrates novel genomic features among budding yeasts (/Saccharomycotina/).</title>
        <authorList>
            <person name="Morales L."/>
            <person name="Noel B."/>
            <person name="Porcel B."/>
            <person name="Marcet-Houben M."/>
            <person name="Hullo M-F."/>
            <person name="Sacerdot C."/>
            <person name="Tekaia F."/>
            <person name="Leh-Louis V."/>
            <person name="Despons L."/>
            <person name="Khanna V."/>
            <person name="Aury J-M."/>
            <person name="Barbe V."/>
            <person name="Couloux A."/>
            <person name="Labadie K."/>
            <person name="Pelletier E."/>
            <person name="Souciet J-L."/>
            <person name="Boekhout T."/>
            <person name="Gabaldon T."/>
            <person name="Wincker P."/>
            <person name="Dujon B."/>
        </authorList>
    </citation>
    <scope>NUCLEOTIDE SEQUENCE</scope>
    <source>
        <strain evidence="4">CBS 1993</strain>
    </source>
</reference>
<evidence type="ECO:0000256" key="3">
    <source>
        <dbReference type="ARBA" id="ARBA00022927"/>
    </source>
</evidence>
<dbReference type="GeneID" id="34523033"/>
<dbReference type="InterPro" id="IPR011057">
    <property type="entry name" value="Mss4-like_sf"/>
</dbReference>
<dbReference type="GO" id="GO:0007264">
    <property type="term" value="P:small GTPase-mediated signal transduction"/>
    <property type="evidence" value="ECO:0007669"/>
    <property type="project" value="InterPro"/>
</dbReference>
<gene>
    <name evidence="4" type="ORF">KUCA_T00005655001</name>
</gene>
<keyword evidence="2" id="KW-0344">Guanine-nucleotide releasing factor</keyword>
<dbReference type="GO" id="GO:0005085">
    <property type="term" value="F:guanyl-nucleotide exchange factor activity"/>
    <property type="evidence" value="ECO:0007669"/>
    <property type="project" value="UniProtKB-KW"/>
</dbReference>
<evidence type="ECO:0000313" key="5">
    <source>
        <dbReference type="Proteomes" id="UP000019384"/>
    </source>
</evidence>
<dbReference type="GO" id="GO:0006892">
    <property type="term" value="P:post-Golgi vesicle-mediated transport"/>
    <property type="evidence" value="ECO:0007669"/>
    <property type="project" value="TreeGrafter"/>
</dbReference>
<dbReference type="Gene3D" id="2.170.150.10">
    <property type="entry name" value="Metal Binding Protein, Guanine Nucleotide Exchange Factor, Chain A"/>
    <property type="match status" value="1"/>
</dbReference>
<dbReference type="HOGENOM" id="CLU_124782_1_0_1"/>
<dbReference type="InterPro" id="IPR011323">
    <property type="entry name" value="Mss4/transl-control_tumour"/>
</dbReference>
<dbReference type="Proteomes" id="UP000019384">
    <property type="component" value="Unassembled WGS sequence"/>
</dbReference>
<organism evidence="4 5">
    <name type="scientific">Kuraishia capsulata CBS 1993</name>
    <dbReference type="NCBI Taxonomy" id="1382522"/>
    <lineage>
        <taxon>Eukaryota</taxon>
        <taxon>Fungi</taxon>
        <taxon>Dikarya</taxon>
        <taxon>Ascomycota</taxon>
        <taxon>Saccharomycotina</taxon>
        <taxon>Pichiomycetes</taxon>
        <taxon>Pichiales</taxon>
        <taxon>Pichiaceae</taxon>
        <taxon>Kuraishia</taxon>
    </lineage>
</organism>
<dbReference type="GO" id="GO:0016020">
    <property type="term" value="C:membrane"/>
    <property type="evidence" value="ECO:0007669"/>
    <property type="project" value="TreeGrafter"/>
</dbReference>
<dbReference type="SUPFAM" id="SSF51316">
    <property type="entry name" value="Mss4-like"/>
    <property type="match status" value="1"/>
</dbReference>
<evidence type="ECO:0000256" key="2">
    <source>
        <dbReference type="ARBA" id="ARBA00022658"/>
    </source>
</evidence>
<dbReference type="EMBL" id="HG793131">
    <property type="protein sequence ID" value="CDK29662.1"/>
    <property type="molecule type" value="Genomic_DNA"/>
</dbReference>
<dbReference type="GO" id="GO:0005829">
    <property type="term" value="C:cytosol"/>
    <property type="evidence" value="ECO:0007669"/>
    <property type="project" value="TreeGrafter"/>
</dbReference>
<keyword evidence="3" id="KW-0653">Protein transport</keyword>
<keyword evidence="1" id="KW-0813">Transport</keyword>
<dbReference type="OrthoDB" id="30840at2759"/>
<reference evidence="4" key="1">
    <citation type="submission" date="2013-12" db="EMBL/GenBank/DDBJ databases">
        <authorList>
            <person name="Genoscope - CEA"/>
        </authorList>
    </citation>
    <scope>NUCLEOTIDE SEQUENCE</scope>
    <source>
        <strain evidence="4">CBS 1993</strain>
    </source>
</reference>
<dbReference type="PANTHER" id="PTHR13276:SF0">
    <property type="entry name" value="GUANINE NUCLEOTIDE EXCHANGE FACTOR MSS4"/>
    <property type="match status" value="1"/>
</dbReference>